<accession>A0ABT2BNQ0</accession>
<sequence length="490" mass="54895">MTAIAERITGSKEQTRQTFVVVLGVYFLLQILIRLLQGGAVEMDEAEQIFYAQHFQLGYENQPPLYTWLQALVFHAVGVSHLGLAIAKNIFMFVLYYSLYRTARMLLGTLGAAVVSSSLIMIVTLGWEAQIDRTHSILATAVGGASLWTYYTLLEHPSKRRRALLGVLFGLGMLSKYNFLLFVIGLAGASLLVREHRRIVWTRDVWITPAVGLLLVLPHAWWFFQQIHVATAETLRKMHEGGAPTTYGKNVLLGLRHFFMSLLSFGTPLWVPLAFAWRGRRPGTPRWEATDVRFFFWLYAAGLGTVAALVLTGELIHIQSRWLQPLLFSVPLGFFVFFPPASDRVYRRMLVTLGLFAVVLVSALAFRPQLQAGLGRHPRIQQPYDQLAREIAHRFPDVDVFAVQDRFVGGNIRLQFPGKPVVLLADACAQQGRILLLSGDGFDDRPRVPLPACPNFTVAGSGQLAEQSVLHPRETTVFDYAWVLAAPPSR</sequence>
<keyword evidence="2" id="KW-1003">Cell membrane</keyword>
<dbReference type="EMBL" id="JANUGV010000006">
    <property type="protein sequence ID" value="MCS0610149.1"/>
    <property type="molecule type" value="Genomic_DNA"/>
</dbReference>
<feature type="transmembrane region" description="Helical" evidence="8">
    <location>
        <begin position="258"/>
        <end position="277"/>
    </location>
</feature>
<keyword evidence="7 8" id="KW-0472">Membrane</keyword>
<keyword evidence="6 8" id="KW-1133">Transmembrane helix</keyword>
<protein>
    <submittedName>
        <fullName evidence="10">Glycosyltransferase family 39 protein</fullName>
    </submittedName>
</protein>
<evidence type="ECO:0000256" key="1">
    <source>
        <dbReference type="ARBA" id="ARBA00004651"/>
    </source>
</evidence>
<keyword evidence="5 8" id="KW-0812">Transmembrane</keyword>
<keyword evidence="11" id="KW-1185">Reference proteome</keyword>
<name>A0ABT2BNQ0_9BURK</name>
<reference evidence="10 11" key="1">
    <citation type="submission" date="2022-08" db="EMBL/GenBank/DDBJ databases">
        <title>Reclassification of Massilia species as members of the genera Telluria, Duganella, Pseudoduganella, Mokoshia gen. nov. and Zemynaea gen. nov. using orthogonal and non-orthogonal genome-based approaches.</title>
        <authorList>
            <person name="Bowman J.P."/>
        </authorList>
    </citation>
    <scope>NUCLEOTIDE SEQUENCE [LARGE SCALE GENOMIC DNA]</scope>
    <source>
        <strain evidence="10 11">JCM 31607</strain>
    </source>
</reference>
<feature type="transmembrane region" description="Helical" evidence="8">
    <location>
        <begin position="322"/>
        <end position="339"/>
    </location>
</feature>
<dbReference type="InterPro" id="IPR038731">
    <property type="entry name" value="RgtA/B/C-like"/>
</dbReference>
<feature type="transmembrane region" description="Helical" evidence="8">
    <location>
        <begin position="106"/>
        <end position="127"/>
    </location>
</feature>
<keyword evidence="4" id="KW-0808">Transferase</keyword>
<evidence type="ECO:0000259" key="9">
    <source>
        <dbReference type="Pfam" id="PF13231"/>
    </source>
</evidence>
<evidence type="ECO:0000256" key="5">
    <source>
        <dbReference type="ARBA" id="ARBA00022692"/>
    </source>
</evidence>
<feature type="transmembrane region" description="Helical" evidence="8">
    <location>
        <begin position="133"/>
        <end position="151"/>
    </location>
</feature>
<feature type="domain" description="Glycosyltransferase RgtA/B/C/D-like" evidence="9">
    <location>
        <begin position="62"/>
        <end position="222"/>
    </location>
</feature>
<dbReference type="RefSeq" id="WP_258857758.1">
    <property type="nucleotide sequence ID" value="NZ_JANUGV010000006.1"/>
</dbReference>
<feature type="transmembrane region" description="Helical" evidence="8">
    <location>
        <begin position="297"/>
        <end position="315"/>
    </location>
</feature>
<dbReference type="InterPro" id="IPR050297">
    <property type="entry name" value="LipidA_mod_glycosyltrf_83"/>
</dbReference>
<dbReference type="Proteomes" id="UP001205861">
    <property type="component" value="Unassembled WGS sequence"/>
</dbReference>
<comment type="caution">
    <text evidence="10">The sequence shown here is derived from an EMBL/GenBank/DDBJ whole genome shotgun (WGS) entry which is preliminary data.</text>
</comment>
<evidence type="ECO:0000256" key="6">
    <source>
        <dbReference type="ARBA" id="ARBA00022989"/>
    </source>
</evidence>
<dbReference type="Pfam" id="PF13231">
    <property type="entry name" value="PMT_2"/>
    <property type="match status" value="1"/>
</dbReference>
<evidence type="ECO:0000256" key="4">
    <source>
        <dbReference type="ARBA" id="ARBA00022679"/>
    </source>
</evidence>
<evidence type="ECO:0000256" key="2">
    <source>
        <dbReference type="ARBA" id="ARBA00022475"/>
    </source>
</evidence>
<evidence type="ECO:0000256" key="8">
    <source>
        <dbReference type="SAM" id="Phobius"/>
    </source>
</evidence>
<feature type="transmembrane region" description="Helical" evidence="8">
    <location>
        <begin position="205"/>
        <end position="224"/>
    </location>
</feature>
<organism evidence="10 11">
    <name type="scientific">Massilia solisilvae</name>
    <dbReference type="NCBI Taxonomy" id="1811225"/>
    <lineage>
        <taxon>Bacteria</taxon>
        <taxon>Pseudomonadati</taxon>
        <taxon>Pseudomonadota</taxon>
        <taxon>Betaproteobacteria</taxon>
        <taxon>Burkholderiales</taxon>
        <taxon>Oxalobacteraceae</taxon>
        <taxon>Telluria group</taxon>
        <taxon>Massilia</taxon>
    </lineage>
</organism>
<feature type="transmembrane region" description="Helical" evidence="8">
    <location>
        <begin position="72"/>
        <end position="99"/>
    </location>
</feature>
<dbReference type="PANTHER" id="PTHR33908:SF11">
    <property type="entry name" value="MEMBRANE PROTEIN"/>
    <property type="match status" value="1"/>
</dbReference>
<proteinExistence type="predicted"/>
<evidence type="ECO:0000313" key="10">
    <source>
        <dbReference type="EMBL" id="MCS0610149.1"/>
    </source>
</evidence>
<comment type="subcellular location">
    <subcellularLocation>
        <location evidence="1">Cell membrane</location>
        <topology evidence="1">Multi-pass membrane protein</topology>
    </subcellularLocation>
</comment>
<feature type="transmembrane region" description="Helical" evidence="8">
    <location>
        <begin position="18"/>
        <end position="36"/>
    </location>
</feature>
<gene>
    <name evidence="10" type="ORF">NX773_18440</name>
</gene>
<feature type="transmembrane region" description="Helical" evidence="8">
    <location>
        <begin position="345"/>
        <end position="366"/>
    </location>
</feature>
<feature type="transmembrane region" description="Helical" evidence="8">
    <location>
        <begin position="163"/>
        <end position="193"/>
    </location>
</feature>
<evidence type="ECO:0000256" key="3">
    <source>
        <dbReference type="ARBA" id="ARBA00022676"/>
    </source>
</evidence>
<keyword evidence="3" id="KW-0328">Glycosyltransferase</keyword>
<evidence type="ECO:0000313" key="11">
    <source>
        <dbReference type="Proteomes" id="UP001205861"/>
    </source>
</evidence>
<dbReference type="PANTHER" id="PTHR33908">
    <property type="entry name" value="MANNOSYLTRANSFERASE YKCB-RELATED"/>
    <property type="match status" value="1"/>
</dbReference>
<evidence type="ECO:0000256" key="7">
    <source>
        <dbReference type="ARBA" id="ARBA00023136"/>
    </source>
</evidence>